<accession>A0A0F9QLT9</accession>
<dbReference type="SUPFAM" id="SSF53335">
    <property type="entry name" value="S-adenosyl-L-methionine-dependent methyltransferases"/>
    <property type="match status" value="1"/>
</dbReference>
<evidence type="ECO:0000259" key="1">
    <source>
        <dbReference type="Pfam" id="PF13649"/>
    </source>
</evidence>
<sequence>MSVGKSTNMPFEKKEVEEYERKRYRGIDQRLVHGREWRLLRKLLRKIGEDPLLVLDIPCGYGRFSKMLLDKDFSLVSSDLSFHMVKRAGEKGEHPHSRFLSGVVADAKQGLPFKKGVFSLLLSMRFFHHVHEKEEREFILEEFCRASSDWVILSYYQKNLLHNLQRILRRRIKKSRTRIKMIPRRDLYKEVEGAGLRVVKIFPLFRGIHAHHIALLKKMGSN</sequence>
<organism evidence="2">
    <name type="scientific">marine sediment metagenome</name>
    <dbReference type="NCBI Taxonomy" id="412755"/>
    <lineage>
        <taxon>unclassified sequences</taxon>
        <taxon>metagenomes</taxon>
        <taxon>ecological metagenomes</taxon>
    </lineage>
</organism>
<evidence type="ECO:0000313" key="2">
    <source>
        <dbReference type="EMBL" id="KKN43414.1"/>
    </source>
</evidence>
<protein>
    <recommendedName>
        <fullName evidence="1">Methyltransferase domain-containing protein</fullName>
    </recommendedName>
</protein>
<name>A0A0F9QLT9_9ZZZZ</name>
<dbReference type="Gene3D" id="3.40.50.150">
    <property type="entry name" value="Vaccinia Virus protein VP39"/>
    <property type="match status" value="1"/>
</dbReference>
<reference evidence="2" key="1">
    <citation type="journal article" date="2015" name="Nature">
        <title>Complex archaea that bridge the gap between prokaryotes and eukaryotes.</title>
        <authorList>
            <person name="Spang A."/>
            <person name="Saw J.H."/>
            <person name="Jorgensen S.L."/>
            <person name="Zaremba-Niedzwiedzka K."/>
            <person name="Martijn J."/>
            <person name="Lind A.E."/>
            <person name="van Eijk R."/>
            <person name="Schleper C."/>
            <person name="Guy L."/>
            <person name="Ettema T.J."/>
        </authorList>
    </citation>
    <scope>NUCLEOTIDE SEQUENCE</scope>
</reference>
<feature type="domain" description="Methyltransferase" evidence="1">
    <location>
        <begin position="54"/>
        <end position="145"/>
    </location>
</feature>
<dbReference type="AlphaFoldDB" id="A0A0F9QLT9"/>
<dbReference type="InterPro" id="IPR041698">
    <property type="entry name" value="Methyltransf_25"/>
</dbReference>
<dbReference type="Pfam" id="PF13649">
    <property type="entry name" value="Methyltransf_25"/>
    <property type="match status" value="1"/>
</dbReference>
<dbReference type="EMBL" id="LAZR01001513">
    <property type="protein sequence ID" value="KKN43414.1"/>
    <property type="molecule type" value="Genomic_DNA"/>
</dbReference>
<comment type="caution">
    <text evidence="2">The sequence shown here is derived from an EMBL/GenBank/DDBJ whole genome shotgun (WGS) entry which is preliminary data.</text>
</comment>
<proteinExistence type="predicted"/>
<dbReference type="InterPro" id="IPR029063">
    <property type="entry name" value="SAM-dependent_MTases_sf"/>
</dbReference>
<gene>
    <name evidence="2" type="ORF">LCGC14_0703490</name>
</gene>